<dbReference type="OrthoDB" id="9811746at2"/>
<evidence type="ECO:0000313" key="2">
    <source>
        <dbReference type="Proteomes" id="UP000243359"/>
    </source>
</evidence>
<keyword evidence="2" id="KW-1185">Reference proteome</keyword>
<protein>
    <submittedName>
        <fullName evidence="1">MTH538 TIR-like domain</fullName>
    </submittedName>
</protein>
<dbReference type="RefSeq" id="WP_090348362.1">
    <property type="nucleotide sequence ID" value="NZ_LT629751.1"/>
</dbReference>
<accession>A0A1H1R2W8</accession>
<dbReference type="EMBL" id="LT629751">
    <property type="protein sequence ID" value="SDS29956.1"/>
    <property type="molecule type" value="Genomic_DNA"/>
</dbReference>
<proteinExistence type="predicted"/>
<reference evidence="2" key="1">
    <citation type="submission" date="2016-10" db="EMBL/GenBank/DDBJ databases">
        <authorList>
            <person name="Varghese N."/>
            <person name="Submissions S."/>
        </authorList>
    </citation>
    <scope>NUCLEOTIDE SEQUENCE [LARGE SCALE GENOMIC DNA]</scope>
    <source>
        <strain evidence="2">KCTC 32247</strain>
    </source>
</reference>
<dbReference type="AlphaFoldDB" id="A0A1H1R2W8"/>
<evidence type="ECO:0000313" key="1">
    <source>
        <dbReference type="EMBL" id="SDS29956.1"/>
    </source>
</evidence>
<gene>
    <name evidence="1" type="ORF">SAMN05216221_1510</name>
</gene>
<name>A0A1H1R2W8_9PSED</name>
<sequence length="132" mass="15014">MARSIFVSYNFHDRELARALPSEQKNFLRLVCGKFVFVTEELAQLGDTAIDEQLGRMMESCDAAIILIGDNSPLIEREVELAVARGLPILGVRLKDSLATVPARLRYWKRYRETDLRPGPLDEELNVLAKRL</sequence>
<organism evidence="1 2">
    <name type="scientific">Pseudomonas oryzae</name>
    <dbReference type="NCBI Taxonomy" id="1392877"/>
    <lineage>
        <taxon>Bacteria</taxon>
        <taxon>Pseudomonadati</taxon>
        <taxon>Pseudomonadota</taxon>
        <taxon>Gammaproteobacteria</taxon>
        <taxon>Pseudomonadales</taxon>
        <taxon>Pseudomonadaceae</taxon>
        <taxon>Pseudomonas</taxon>
    </lineage>
</organism>
<dbReference type="Proteomes" id="UP000243359">
    <property type="component" value="Chromosome I"/>
</dbReference>